<dbReference type="AlphaFoldDB" id="A0AA35LZJ1"/>
<dbReference type="Pfam" id="PF02212">
    <property type="entry name" value="GED"/>
    <property type="match status" value="1"/>
</dbReference>
<dbReference type="GO" id="GO:0048312">
    <property type="term" value="P:intracellular distribution of mitochondria"/>
    <property type="evidence" value="ECO:0007669"/>
    <property type="project" value="TreeGrafter"/>
</dbReference>
<dbReference type="GO" id="GO:0016559">
    <property type="term" value="P:peroxisome fission"/>
    <property type="evidence" value="ECO:0007669"/>
    <property type="project" value="TreeGrafter"/>
</dbReference>
<dbReference type="PRINTS" id="PR00195">
    <property type="entry name" value="DYNAMIN"/>
</dbReference>
<dbReference type="GO" id="GO:0006897">
    <property type="term" value="P:endocytosis"/>
    <property type="evidence" value="ECO:0007669"/>
    <property type="project" value="TreeGrafter"/>
</dbReference>
<dbReference type="InterPro" id="IPR027417">
    <property type="entry name" value="P-loop_NTPase"/>
</dbReference>
<dbReference type="GO" id="GO:0003924">
    <property type="term" value="F:GTPase activity"/>
    <property type="evidence" value="ECO:0007669"/>
    <property type="project" value="InterPro"/>
</dbReference>
<dbReference type="Pfam" id="PF01031">
    <property type="entry name" value="Dynamin_M"/>
    <property type="match status" value="1"/>
</dbReference>
<evidence type="ECO:0000256" key="2">
    <source>
        <dbReference type="ARBA" id="ARBA00023134"/>
    </source>
</evidence>
<proteinExistence type="predicted"/>
<dbReference type="GO" id="GO:0005525">
    <property type="term" value="F:GTP binding"/>
    <property type="evidence" value="ECO:0007669"/>
    <property type="project" value="InterPro"/>
</dbReference>
<reference evidence="5" key="1">
    <citation type="submission" date="2023-01" db="EMBL/GenBank/DDBJ databases">
        <authorList>
            <person name="Piombo E."/>
        </authorList>
    </citation>
    <scope>NUCLEOTIDE SEQUENCE</scope>
</reference>
<dbReference type="InterPro" id="IPR001401">
    <property type="entry name" value="Dynamin_GTPase"/>
</dbReference>
<dbReference type="GO" id="GO:0005874">
    <property type="term" value="C:microtubule"/>
    <property type="evidence" value="ECO:0007669"/>
    <property type="project" value="TreeGrafter"/>
</dbReference>
<dbReference type="InterPro" id="IPR020850">
    <property type="entry name" value="GED_dom"/>
</dbReference>
<dbReference type="InterPro" id="IPR003130">
    <property type="entry name" value="GED"/>
</dbReference>
<dbReference type="Pfam" id="PF00350">
    <property type="entry name" value="Dynamin_N"/>
    <property type="match status" value="1"/>
</dbReference>
<dbReference type="Proteomes" id="UP001160390">
    <property type="component" value="Unassembled WGS sequence"/>
</dbReference>
<dbReference type="PROSITE" id="PS51388">
    <property type="entry name" value="GED"/>
    <property type="match status" value="1"/>
</dbReference>
<keyword evidence="2" id="KW-0342">GTP-binding</keyword>
<evidence type="ECO:0000313" key="5">
    <source>
        <dbReference type="EMBL" id="CAI6086918.1"/>
    </source>
</evidence>
<dbReference type="PROSITE" id="PS51718">
    <property type="entry name" value="G_DYNAMIN_2"/>
    <property type="match status" value="1"/>
</dbReference>
<dbReference type="SUPFAM" id="SSF52540">
    <property type="entry name" value="P-loop containing nucleoside triphosphate hydrolases"/>
    <property type="match status" value="1"/>
</dbReference>
<dbReference type="GO" id="GO:0000266">
    <property type="term" value="P:mitochondrial fission"/>
    <property type="evidence" value="ECO:0007669"/>
    <property type="project" value="TreeGrafter"/>
</dbReference>
<dbReference type="GO" id="GO:0016020">
    <property type="term" value="C:membrane"/>
    <property type="evidence" value="ECO:0007669"/>
    <property type="project" value="TreeGrafter"/>
</dbReference>
<dbReference type="InterPro" id="IPR000375">
    <property type="entry name" value="Dynamin_stalk"/>
</dbReference>
<dbReference type="EMBL" id="CABFNP030000789">
    <property type="protein sequence ID" value="CAI6086918.1"/>
    <property type="molecule type" value="Genomic_DNA"/>
</dbReference>
<keyword evidence="1" id="KW-0547">Nucleotide-binding</keyword>
<evidence type="ECO:0008006" key="7">
    <source>
        <dbReference type="Google" id="ProtNLM"/>
    </source>
</evidence>
<feature type="domain" description="Dynamin-type G" evidence="4">
    <location>
        <begin position="30"/>
        <end position="343"/>
    </location>
</feature>
<dbReference type="PANTHER" id="PTHR11566:SF215">
    <property type="entry name" value="DYNAMIN GTPASE"/>
    <property type="match status" value="1"/>
</dbReference>
<comment type="caution">
    <text evidence="5">The sequence shown here is derived from an EMBL/GenBank/DDBJ whole genome shotgun (WGS) entry which is preliminary data.</text>
</comment>
<dbReference type="InterPro" id="IPR030381">
    <property type="entry name" value="G_DYNAMIN_dom"/>
</dbReference>
<evidence type="ECO:0000259" key="3">
    <source>
        <dbReference type="PROSITE" id="PS51388"/>
    </source>
</evidence>
<dbReference type="InterPro" id="IPR022812">
    <property type="entry name" value="Dynamin"/>
</dbReference>
<dbReference type="SMART" id="SM00053">
    <property type="entry name" value="DYNc"/>
    <property type="match status" value="1"/>
</dbReference>
<dbReference type="PANTHER" id="PTHR11566">
    <property type="entry name" value="DYNAMIN"/>
    <property type="match status" value="1"/>
</dbReference>
<evidence type="ECO:0000259" key="4">
    <source>
        <dbReference type="PROSITE" id="PS51718"/>
    </source>
</evidence>
<dbReference type="GO" id="GO:0008017">
    <property type="term" value="F:microtubule binding"/>
    <property type="evidence" value="ECO:0007669"/>
    <property type="project" value="TreeGrafter"/>
</dbReference>
<keyword evidence="6" id="KW-1185">Reference proteome</keyword>
<organism evidence="5 6">
    <name type="scientific">Clonostachys chloroleuca</name>
    <dbReference type="NCBI Taxonomy" id="1926264"/>
    <lineage>
        <taxon>Eukaryota</taxon>
        <taxon>Fungi</taxon>
        <taxon>Dikarya</taxon>
        <taxon>Ascomycota</taxon>
        <taxon>Pezizomycotina</taxon>
        <taxon>Sordariomycetes</taxon>
        <taxon>Hypocreomycetidae</taxon>
        <taxon>Hypocreales</taxon>
        <taxon>Bionectriaceae</taxon>
        <taxon>Clonostachys</taxon>
    </lineage>
</organism>
<name>A0AA35LZJ1_9HYPO</name>
<dbReference type="CDD" id="cd08771">
    <property type="entry name" value="DLP_1"/>
    <property type="match status" value="1"/>
</dbReference>
<gene>
    <name evidence="5" type="ORF">CCHLO57077_00009909</name>
</gene>
<protein>
    <recommendedName>
        <fullName evidence="7">Interferon-induced GTP-binding protein Mx</fullName>
    </recommendedName>
</protein>
<dbReference type="GO" id="GO:0005739">
    <property type="term" value="C:mitochondrion"/>
    <property type="evidence" value="ECO:0007669"/>
    <property type="project" value="TreeGrafter"/>
</dbReference>
<evidence type="ECO:0000313" key="6">
    <source>
        <dbReference type="Proteomes" id="UP001160390"/>
    </source>
</evidence>
<accession>A0AA35LZJ1</accession>
<dbReference type="FunFam" id="3.40.50.300:FF:001425">
    <property type="entry name" value="Dynamin GTPase, putative"/>
    <property type="match status" value="1"/>
</dbReference>
<sequence length="729" mass="82069">MNIKPDPLSFVDSSLLEKIDALFACNLGHDVDLPQLIVVGQQSSGKSSVLEGLTGLPFPRDSSLCTRFATQIIFRRAPRKSISARIIPSKDSRSEHQEKMKNWRRDELTELDADSFAGIMREVNIYFLTRPIEILLAKYGEMEVIDLMGVGPNQEPGSPAFSKDVLVLEIADPTQEHFSVIDVPGTFKRTTQGLTTKDDIALVDNMVKGYMTNPRSVMLTVVPCNADIATQEVVEQAEDLDPAGDRTLGVLTKPDLVDKGAENDIIELVEGKRHKLKLGWHLLRNPGQAELAKSQSKSRNELEGAFFRNVAPWNSLDGELVGVKSLRDRLQGILASHIRREFPKVKSDIQSKLRAAEKKLKGLGPARQGPIQQRQYLMRVAGEFQEIVSSAIGAQYSSSPDFFDENGDHRVSTRARQRAEEFSKLMTESGHRFDFARNDDEADESNEGLLKLEQAMTTRSVVESDDIEDIVSVDDDVEHPYREGILDWLTELYKSSIGFELGTFSSSLLQTTMQKQSQKWRHIAKGYISDIIAIAHYFVSSLLQHIIPDSRVLEGLSSRLSDHLRGKYLEALEKTDSLLRVELEGTPATHNSVFAGTLDQCRQQRQKTRLKDKTIMIPGYGSMVRLDDVVSQHPLQNGEQMIKEIHDILKSYYLLSRKRFIDNVRMQVADDLLVTGPNTPLKIFSSEFVSEMTDEELDDVAGEDPNVRRNREAVQEKINLLRKALKILR</sequence>
<dbReference type="InterPro" id="IPR045063">
    <property type="entry name" value="Dynamin_N"/>
</dbReference>
<evidence type="ECO:0000256" key="1">
    <source>
        <dbReference type="ARBA" id="ARBA00022741"/>
    </source>
</evidence>
<dbReference type="Gene3D" id="3.40.50.300">
    <property type="entry name" value="P-loop containing nucleotide triphosphate hydrolases"/>
    <property type="match status" value="1"/>
</dbReference>
<feature type="domain" description="GED" evidence="3">
    <location>
        <begin position="642"/>
        <end position="729"/>
    </location>
</feature>